<protein>
    <submittedName>
        <fullName evidence="1">Uncharacterized protein</fullName>
    </submittedName>
</protein>
<dbReference type="EMBL" id="JBBYHR010000004">
    <property type="protein sequence ID" value="MEL1244498.1"/>
    <property type="molecule type" value="Genomic_DNA"/>
</dbReference>
<gene>
    <name evidence="1" type="ORF">AAEO56_09515</name>
</gene>
<keyword evidence="2" id="KW-1185">Reference proteome</keyword>
<evidence type="ECO:0000313" key="2">
    <source>
        <dbReference type="Proteomes" id="UP001464555"/>
    </source>
</evidence>
<dbReference type="Proteomes" id="UP001464555">
    <property type="component" value="Unassembled WGS sequence"/>
</dbReference>
<organism evidence="1 2">
    <name type="scientific">Flavobacterium arundinis</name>
    <dbReference type="NCBI Taxonomy" id="3139143"/>
    <lineage>
        <taxon>Bacteria</taxon>
        <taxon>Pseudomonadati</taxon>
        <taxon>Bacteroidota</taxon>
        <taxon>Flavobacteriia</taxon>
        <taxon>Flavobacteriales</taxon>
        <taxon>Flavobacteriaceae</taxon>
        <taxon>Flavobacterium</taxon>
    </lineage>
</organism>
<name>A0ABU9HWF0_9FLAO</name>
<evidence type="ECO:0000313" key="1">
    <source>
        <dbReference type="EMBL" id="MEL1244498.1"/>
    </source>
</evidence>
<proteinExistence type="predicted"/>
<dbReference type="RefSeq" id="WP_341696814.1">
    <property type="nucleotide sequence ID" value="NZ_JBBYHR010000004.1"/>
</dbReference>
<accession>A0ABU9HWF0</accession>
<sequence>MTDNFKIISEAFQHAGVDVHTAEYSITGYSLNTNLSFKFSNLDEFLTFLGLALGAENAKAEKISTLLVEAGIDPANFFYVNFYKPKVAEL</sequence>
<comment type="caution">
    <text evidence="1">The sequence shown here is derived from an EMBL/GenBank/DDBJ whole genome shotgun (WGS) entry which is preliminary data.</text>
</comment>
<reference evidence="1 2" key="1">
    <citation type="submission" date="2024-04" db="EMBL/GenBank/DDBJ databases">
        <title>Flavobacterium sp. DGU11 16S ribosomal RNA gene Genome sequencing and assembly.</title>
        <authorList>
            <person name="Park S."/>
        </authorList>
    </citation>
    <scope>NUCLEOTIDE SEQUENCE [LARGE SCALE GENOMIC DNA]</scope>
    <source>
        <strain evidence="1 2">DGU11</strain>
    </source>
</reference>